<evidence type="ECO:0000313" key="1">
    <source>
        <dbReference type="EMBL" id="BAK04083.1"/>
    </source>
</evidence>
<dbReference type="EMBL" id="AK372886">
    <property type="protein sequence ID" value="BAK04083.1"/>
    <property type="molecule type" value="mRNA"/>
</dbReference>
<dbReference type="AlphaFoldDB" id="F2E9R1"/>
<accession>F2E9R1</accession>
<organism evidence="1">
    <name type="scientific">Hordeum vulgare subsp. vulgare</name>
    <name type="common">Domesticated barley</name>
    <dbReference type="NCBI Taxonomy" id="112509"/>
    <lineage>
        <taxon>Eukaryota</taxon>
        <taxon>Viridiplantae</taxon>
        <taxon>Streptophyta</taxon>
        <taxon>Embryophyta</taxon>
        <taxon>Tracheophyta</taxon>
        <taxon>Spermatophyta</taxon>
        <taxon>Magnoliopsida</taxon>
        <taxon>Liliopsida</taxon>
        <taxon>Poales</taxon>
        <taxon>Poaceae</taxon>
        <taxon>BOP clade</taxon>
        <taxon>Pooideae</taxon>
        <taxon>Triticodae</taxon>
        <taxon>Triticeae</taxon>
        <taxon>Hordeinae</taxon>
        <taxon>Hordeum</taxon>
    </lineage>
</organism>
<sequence length="47" mass="5330">MFLKDRLCCFTGTGVKKNLASRSWAITTFPIPWSTYTLQIYGGLDID</sequence>
<protein>
    <submittedName>
        <fullName evidence="1">Predicted protein</fullName>
    </submittedName>
</protein>
<proteinExistence type="evidence at transcript level"/>
<reference evidence="1" key="1">
    <citation type="journal article" date="2011" name="Plant Physiol.">
        <title>Comprehensive sequence analysis of 24,783 barley full-length cDNAs derived from 12 clone libraries.</title>
        <authorList>
            <person name="Matsumoto T."/>
            <person name="Tanaka T."/>
            <person name="Sakai H."/>
            <person name="Amano N."/>
            <person name="Kanamori H."/>
            <person name="Kurita K."/>
            <person name="Kikuta A."/>
            <person name="Kamiya K."/>
            <person name="Yamamoto M."/>
            <person name="Ikawa H."/>
            <person name="Fujii N."/>
            <person name="Hori K."/>
            <person name="Itoh T."/>
            <person name="Sato K."/>
        </authorList>
    </citation>
    <scope>NUCLEOTIDE SEQUENCE</scope>
</reference>
<name>F2E9R1_HORVV</name>